<organism evidence="2 3">
    <name type="scientific">Crucibulum laeve</name>
    <dbReference type="NCBI Taxonomy" id="68775"/>
    <lineage>
        <taxon>Eukaryota</taxon>
        <taxon>Fungi</taxon>
        <taxon>Dikarya</taxon>
        <taxon>Basidiomycota</taxon>
        <taxon>Agaricomycotina</taxon>
        <taxon>Agaricomycetes</taxon>
        <taxon>Agaricomycetidae</taxon>
        <taxon>Agaricales</taxon>
        <taxon>Agaricineae</taxon>
        <taxon>Nidulariaceae</taxon>
        <taxon>Crucibulum</taxon>
    </lineage>
</organism>
<accession>A0A5C3LJ65</accession>
<reference evidence="2 3" key="1">
    <citation type="journal article" date="2019" name="Nat. Ecol. Evol.">
        <title>Megaphylogeny resolves global patterns of mushroom evolution.</title>
        <authorList>
            <person name="Varga T."/>
            <person name="Krizsan K."/>
            <person name="Foldi C."/>
            <person name="Dima B."/>
            <person name="Sanchez-Garcia M."/>
            <person name="Sanchez-Ramirez S."/>
            <person name="Szollosi G.J."/>
            <person name="Szarkandi J.G."/>
            <person name="Papp V."/>
            <person name="Albert L."/>
            <person name="Andreopoulos W."/>
            <person name="Angelini C."/>
            <person name="Antonin V."/>
            <person name="Barry K.W."/>
            <person name="Bougher N.L."/>
            <person name="Buchanan P."/>
            <person name="Buyck B."/>
            <person name="Bense V."/>
            <person name="Catcheside P."/>
            <person name="Chovatia M."/>
            <person name="Cooper J."/>
            <person name="Damon W."/>
            <person name="Desjardin D."/>
            <person name="Finy P."/>
            <person name="Geml J."/>
            <person name="Haridas S."/>
            <person name="Hughes K."/>
            <person name="Justo A."/>
            <person name="Karasinski D."/>
            <person name="Kautmanova I."/>
            <person name="Kiss B."/>
            <person name="Kocsube S."/>
            <person name="Kotiranta H."/>
            <person name="LaButti K.M."/>
            <person name="Lechner B.E."/>
            <person name="Liimatainen K."/>
            <person name="Lipzen A."/>
            <person name="Lukacs Z."/>
            <person name="Mihaltcheva S."/>
            <person name="Morgado L.N."/>
            <person name="Niskanen T."/>
            <person name="Noordeloos M.E."/>
            <person name="Ohm R.A."/>
            <person name="Ortiz-Santana B."/>
            <person name="Ovrebo C."/>
            <person name="Racz N."/>
            <person name="Riley R."/>
            <person name="Savchenko A."/>
            <person name="Shiryaev A."/>
            <person name="Soop K."/>
            <person name="Spirin V."/>
            <person name="Szebenyi C."/>
            <person name="Tomsovsky M."/>
            <person name="Tulloss R.E."/>
            <person name="Uehling J."/>
            <person name="Grigoriev I.V."/>
            <person name="Vagvolgyi C."/>
            <person name="Papp T."/>
            <person name="Martin F.M."/>
            <person name="Miettinen O."/>
            <person name="Hibbett D.S."/>
            <person name="Nagy L.G."/>
        </authorList>
    </citation>
    <scope>NUCLEOTIDE SEQUENCE [LARGE SCALE GENOMIC DNA]</scope>
    <source>
        <strain evidence="2 3">CBS 166.37</strain>
    </source>
</reference>
<dbReference type="OrthoDB" id="3056056at2759"/>
<feature type="region of interest" description="Disordered" evidence="1">
    <location>
        <begin position="267"/>
        <end position="295"/>
    </location>
</feature>
<name>A0A5C3LJ65_9AGAR</name>
<keyword evidence="3" id="KW-1185">Reference proteome</keyword>
<dbReference type="EMBL" id="ML213697">
    <property type="protein sequence ID" value="TFK31916.1"/>
    <property type="molecule type" value="Genomic_DNA"/>
</dbReference>
<evidence type="ECO:0000313" key="3">
    <source>
        <dbReference type="Proteomes" id="UP000308652"/>
    </source>
</evidence>
<dbReference type="AlphaFoldDB" id="A0A5C3LJ65"/>
<protein>
    <submittedName>
        <fullName evidence="2">Uncharacterized protein</fullName>
    </submittedName>
</protein>
<gene>
    <name evidence="2" type="ORF">BDQ12DRAFT_701391</name>
</gene>
<evidence type="ECO:0000313" key="2">
    <source>
        <dbReference type="EMBL" id="TFK31916.1"/>
    </source>
</evidence>
<evidence type="ECO:0000256" key="1">
    <source>
        <dbReference type="SAM" id="MobiDB-lite"/>
    </source>
</evidence>
<dbReference type="Proteomes" id="UP000308652">
    <property type="component" value="Unassembled WGS sequence"/>
</dbReference>
<sequence length="353" mass="38378">MASLPNINSVSAAVQAPELDVVTLARTTRKTLERLAPFCLMRNPSQSDAGPIINKIITKINAYIRAIDGSMLAMQLAYRLAEESMVLCDPGVAEWEVSSGPSSTVPREGEEAKEALRALAEKGWEEAKKTSEVFAEVSQDIYKIAASTKDNAVVVLVPPDPGHPSTLRKPLKEVGSDLVANLSLLSRFASDAADVASWWSAIKDELSAISTTPQAREQGNLTAYMTWEKRKKELQLYYDVVNVAQTRYPELLHTSISAWQSVTSARPTRSTAPSVASGSLPNSRSPSPVSAPRKTRSVGGFIMFGKGIDRESAEDRTKEKRVSGEGKPTLVKRVSYTLMAGVRYLCCCGCMHV</sequence>
<feature type="compositionally biased region" description="Polar residues" evidence="1">
    <location>
        <begin position="267"/>
        <end position="288"/>
    </location>
</feature>
<proteinExistence type="predicted"/>